<evidence type="ECO:0000259" key="1">
    <source>
        <dbReference type="Pfam" id="PF06054"/>
    </source>
</evidence>
<protein>
    <recommendedName>
        <fullName evidence="1">Competence protein CoiA nuclease-like domain-containing protein</fullName>
    </recommendedName>
</protein>
<dbReference type="EMBL" id="JAJSBI010000005">
    <property type="protein sequence ID" value="MCD9874374.1"/>
    <property type="molecule type" value="Genomic_DNA"/>
</dbReference>
<dbReference type="InterPro" id="IPR010330">
    <property type="entry name" value="CoiA_nuc"/>
</dbReference>
<keyword evidence="3" id="KW-1185">Reference proteome</keyword>
<evidence type="ECO:0000313" key="3">
    <source>
        <dbReference type="Proteomes" id="UP001108029"/>
    </source>
</evidence>
<dbReference type="Pfam" id="PF06054">
    <property type="entry name" value="CoiA_nuc"/>
    <property type="match status" value="1"/>
</dbReference>
<feature type="domain" description="Competence protein CoiA nuclease-like" evidence="1">
    <location>
        <begin position="113"/>
        <end position="167"/>
    </location>
</feature>
<dbReference type="AlphaFoldDB" id="A0A9Q3VKR6"/>
<proteinExistence type="predicted"/>
<reference evidence="2" key="1">
    <citation type="submission" date="2021-12" db="EMBL/GenBank/DDBJ databases">
        <authorList>
            <person name="Lee J.-H."/>
            <person name="Kim S.-B."/>
        </authorList>
    </citation>
    <scope>NUCLEOTIDE SEQUENCE</scope>
    <source>
        <strain evidence="2">NR30</strain>
    </source>
</reference>
<organism evidence="2 3">
    <name type="scientific">Streptomyces guryensis</name>
    <dbReference type="NCBI Taxonomy" id="2886947"/>
    <lineage>
        <taxon>Bacteria</taxon>
        <taxon>Bacillati</taxon>
        <taxon>Actinomycetota</taxon>
        <taxon>Actinomycetes</taxon>
        <taxon>Kitasatosporales</taxon>
        <taxon>Streptomycetaceae</taxon>
        <taxon>Streptomyces</taxon>
    </lineage>
</organism>
<gene>
    <name evidence="2" type="ORF">LJ657_11920</name>
</gene>
<evidence type="ECO:0000313" key="2">
    <source>
        <dbReference type="EMBL" id="MCD9874374.1"/>
    </source>
</evidence>
<dbReference type="RefSeq" id="WP_232648440.1">
    <property type="nucleotide sequence ID" value="NZ_JAJSBI010000005.1"/>
</dbReference>
<comment type="caution">
    <text evidence="2">The sequence shown here is derived from an EMBL/GenBank/DDBJ whole genome shotgun (WGS) entry which is preliminary data.</text>
</comment>
<accession>A0A9Q3VKR6</accession>
<name>A0A9Q3VKR6_9ACTN</name>
<dbReference type="Proteomes" id="UP001108029">
    <property type="component" value="Unassembled WGS sequence"/>
</dbReference>
<sequence>MTYCVWHRGLGITLDLTEADLGHPEYPRLLDEIYGNYQPDLLYCLEAHEDEGFICPGFMAVRKVDGRPHAMHVARGERPETKAESDLHKALREYTVKVASGEGFRVTGAERAERGKHRTDVTVESGGSRRLAYEIQLAAIAGGSVDERTRSAHREGLTPLWLVNNENAIPIDRAPWARLNVQSWRDVTDRAALPVRGGIKQLHMSRCDWSNPVPCPLQGAGRCGGRHALWEPVRGLYYDDVIRRTATGELVSLYLPHPAGRRGWHMWVTPTDKDEFLEGRPEPLPGSAAALRAGGADPLPAPRTAAWEAGDGMEAGLRGELTRARDDERPIDASLWHTEPGSSEFSRPFTVGEFVIPGDLVAARRTFTRALEHCADIAAHLPSGVDVAAGRAEITGGQRERLADARERCRRLAEEMHTHPWWETVGDRHAAREALTHAATHDTASWTVRPGIGPAVQGEVV</sequence>